<name>A0A0M3J1I3_ANISI</name>
<dbReference type="Proteomes" id="UP000267096">
    <property type="component" value="Unassembled WGS sequence"/>
</dbReference>
<feature type="region of interest" description="Disordered" evidence="1">
    <location>
        <begin position="1"/>
        <end position="101"/>
    </location>
</feature>
<proteinExistence type="predicted"/>
<accession>A0A0M3J1I3</accession>
<dbReference type="EMBL" id="UYRR01001250">
    <property type="protein sequence ID" value="VDK18582.1"/>
    <property type="molecule type" value="Genomic_DNA"/>
</dbReference>
<keyword evidence="3" id="KW-1185">Reference proteome</keyword>
<dbReference type="AlphaFoldDB" id="A0A0M3J1I3"/>
<reference evidence="2 3" key="2">
    <citation type="submission" date="2018-11" db="EMBL/GenBank/DDBJ databases">
        <authorList>
            <consortium name="Pathogen Informatics"/>
        </authorList>
    </citation>
    <scope>NUCLEOTIDE SEQUENCE [LARGE SCALE GENOMIC DNA]</scope>
</reference>
<dbReference type="WBParaSite" id="ASIM_0000138501-mRNA-1">
    <property type="protein sequence ID" value="ASIM_0000138501-mRNA-1"/>
    <property type="gene ID" value="ASIM_0000138501"/>
</dbReference>
<organism evidence="4">
    <name type="scientific">Anisakis simplex</name>
    <name type="common">Herring worm</name>
    <dbReference type="NCBI Taxonomy" id="6269"/>
    <lineage>
        <taxon>Eukaryota</taxon>
        <taxon>Metazoa</taxon>
        <taxon>Ecdysozoa</taxon>
        <taxon>Nematoda</taxon>
        <taxon>Chromadorea</taxon>
        <taxon>Rhabditida</taxon>
        <taxon>Spirurina</taxon>
        <taxon>Ascaridomorpha</taxon>
        <taxon>Ascaridoidea</taxon>
        <taxon>Anisakidae</taxon>
        <taxon>Anisakis</taxon>
        <taxon>Anisakis simplex complex</taxon>
    </lineage>
</organism>
<reference evidence="4" key="1">
    <citation type="submission" date="2017-02" db="UniProtKB">
        <authorList>
            <consortium name="WormBaseParasite"/>
        </authorList>
    </citation>
    <scope>IDENTIFICATION</scope>
</reference>
<evidence type="ECO:0000313" key="2">
    <source>
        <dbReference type="EMBL" id="VDK18582.1"/>
    </source>
</evidence>
<evidence type="ECO:0000313" key="4">
    <source>
        <dbReference type="WBParaSite" id="ASIM_0000138501-mRNA-1"/>
    </source>
</evidence>
<protein>
    <submittedName>
        <fullName evidence="4">Pecanex-like protein</fullName>
    </submittedName>
</protein>
<evidence type="ECO:0000256" key="1">
    <source>
        <dbReference type="SAM" id="MobiDB-lite"/>
    </source>
</evidence>
<gene>
    <name evidence="2" type="ORF">ASIM_LOCUS1266</name>
</gene>
<sequence>MSSTDDRSKKMQHCSVGVGGNAVAANSGSGSGSGFDAEQCTAGGVIGSTSGRRSLRKQQRRGVNAIARAEHHDETLVESNISSGAEEEEEKHQDEAKQSPNKLVHTALELAWSLFGPNTTVVKTLQMSRNHRNGGQEPHSLSSGENASDVTLAEYASPSDEDSGSLKEDVEGSCYREQRHLRRCASDSALFVHSNSYETALNGAISSAYGVNFSQLQNNPNQSKNFPSLGDNFCGAGERAAEDSGITDTAAKKIGRAEAAAAHGDAFAKQKPNKIHAQLKTATNSGILGYFKSFQTVNCLSG</sequence>
<evidence type="ECO:0000313" key="3">
    <source>
        <dbReference type="Proteomes" id="UP000267096"/>
    </source>
</evidence>